<organism evidence="3">
    <name type="scientific">Chaetomium thermophilum (strain DSM 1495 / CBS 144.50 / IMI 039719)</name>
    <name type="common">Thermochaetoides thermophila</name>
    <dbReference type="NCBI Taxonomy" id="759272"/>
    <lineage>
        <taxon>Eukaryota</taxon>
        <taxon>Fungi</taxon>
        <taxon>Dikarya</taxon>
        <taxon>Ascomycota</taxon>
        <taxon>Pezizomycotina</taxon>
        <taxon>Sordariomycetes</taxon>
        <taxon>Sordariomycetidae</taxon>
        <taxon>Sordariales</taxon>
        <taxon>Chaetomiaceae</taxon>
        <taxon>Thermochaetoides</taxon>
    </lineage>
</organism>
<feature type="compositionally biased region" description="Polar residues" evidence="1">
    <location>
        <begin position="318"/>
        <end position="336"/>
    </location>
</feature>
<dbReference type="Proteomes" id="UP000008066">
    <property type="component" value="Unassembled WGS sequence"/>
</dbReference>
<feature type="compositionally biased region" description="Basic and acidic residues" evidence="1">
    <location>
        <begin position="111"/>
        <end position="125"/>
    </location>
</feature>
<feature type="region of interest" description="Disordered" evidence="1">
    <location>
        <begin position="258"/>
        <end position="437"/>
    </location>
</feature>
<evidence type="ECO:0000256" key="1">
    <source>
        <dbReference type="SAM" id="MobiDB-lite"/>
    </source>
</evidence>
<dbReference type="AlphaFoldDB" id="G0S9E8"/>
<reference evidence="2 3" key="1">
    <citation type="journal article" date="2011" name="Cell">
        <title>Insight into structure and assembly of the nuclear pore complex by utilizing the genome of a eukaryotic thermophile.</title>
        <authorList>
            <person name="Amlacher S."/>
            <person name="Sarges P."/>
            <person name="Flemming D."/>
            <person name="van Noort V."/>
            <person name="Kunze R."/>
            <person name="Devos D.P."/>
            <person name="Arumugam M."/>
            <person name="Bork P."/>
            <person name="Hurt E."/>
        </authorList>
    </citation>
    <scope>NUCLEOTIDE SEQUENCE [LARGE SCALE GENOMIC DNA]</scope>
    <source>
        <strain evidence="3">DSM 1495 / CBS 144.50 / IMI 039719</strain>
    </source>
</reference>
<evidence type="ECO:0000313" key="3">
    <source>
        <dbReference type="Proteomes" id="UP000008066"/>
    </source>
</evidence>
<proteinExistence type="predicted"/>
<dbReference type="KEGG" id="cthr:CTHT_0045600"/>
<evidence type="ECO:0000313" key="2">
    <source>
        <dbReference type="EMBL" id="EGS20059.1"/>
    </source>
</evidence>
<gene>
    <name evidence="2" type="ORF">CTHT_0045600</name>
</gene>
<name>G0S9E8_CHATD</name>
<feature type="compositionally biased region" description="Polar residues" evidence="1">
    <location>
        <begin position="345"/>
        <end position="364"/>
    </location>
</feature>
<feature type="compositionally biased region" description="Polar residues" evidence="1">
    <location>
        <begin position="392"/>
        <end position="412"/>
    </location>
</feature>
<feature type="compositionally biased region" description="Polar residues" evidence="1">
    <location>
        <begin position="127"/>
        <end position="140"/>
    </location>
</feature>
<dbReference type="GeneID" id="18258598"/>
<accession>G0S9E8</accession>
<feature type="compositionally biased region" description="Polar residues" evidence="1">
    <location>
        <begin position="277"/>
        <end position="288"/>
    </location>
</feature>
<dbReference type="HOGENOM" id="CLU_587928_0_0_1"/>
<feature type="compositionally biased region" description="Basic and acidic residues" evidence="1">
    <location>
        <begin position="382"/>
        <end position="391"/>
    </location>
</feature>
<dbReference type="EMBL" id="GL988043">
    <property type="protein sequence ID" value="EGS20059.1"/>
    <property type="molecule type" value="Genomic_DNA"/>
</dbReference>
<feature type="region of interest" description="Disordered" evidence="1">
    <location>
        <begin position="86"/>
        <end position="187"/>
    </location>
</feature>
<feature type="compositionally biased region" description="Polar residues" evidence="1">
    <location>
        <begin position="371"/>
        <end position="381"/>
    </location>
</feature>
<dbReference type="RefSeq" id="XP_006694944.1">
    <property type="nucleotide sequence ID" value="XM_006694881.1"/>
</dbReference>
<dbReference type="OrthoDB" id="6077919at2759"/>
<keyword evidence="3" id="KW-1185">Reference proteome</keyword>
<protein>
    <submittedName>
        <fullName evidence="2">Uncharacterized protein</fullName>
    </submittedName>
</protein>
<sequence length="465" mass="49738">MPTEQYTRAPSQVSAACCNRATVVQIVIHNGQCLATTSNEKNPAVIAGNSLEPQSNPIISIPITINCHGGTVELGQGAIQNSVPIANSHNAVPSKPLVNGDTDVQQPQTQEPKESWENGNRRESASDVVSLQQERASSVQDPPRPSVASSWATGDSDRNQVGSSRSDDHGDSRPTDDGDNKPAPNKHRCTCGKVFASFTTLEQHKVNSPAHRNEHSVALLCSCGKKFSHKYQLSQHKKQFIWHKVVCDCGAQSKDSEAMEQHRVTSKAHRGRVLDGQVQNGGISNPSKGSERGGHSPYGAGHRRLVSSQAGSDIAGARNSQQRSSQQEFAPQNANHRGSLHVDNGSVTSASKPASSRPGKNNGTPDLESLISLSGTSNSAKTVRDDGRDSWSRTSSKQESNQSRASNGTWKGTPNAGGWKNSRSGGKPWGQESSPASWADGIADTGLHRVLGGVWVLWIVWVVKD</sequence>
<feature type="compositionally biased region" description="Basic and acidic residues" evidence="1">
    <location>
        <begin position="165"/>
        <end position="180"/>
    </location>
</feature>